<dbReference type="EMBL" id="LR797304">
    <property type="protein sequence ID" value="CAB4200591.1"/>
    <property type="molecule type" value="Genomic_DNA"/>
</dbReference>
<dbReference type="EMBL" id="LR796149">
    <property type="protein sequence ID" value="CAB4121564.1"/>
    <property type="molecule type" value="Genomic_DNA"/>
</dbReference>
<evidence type="ECO:0000313" key="2">
    <source>
        <dbReference type="EMBL" id="CAB4126728.1"/>
    </source>
</evidence>
<evidence type="ECO:0000313" key="4">
    <source>
        <dbReference type="EMBL" id="CAB4146308.1"/>
    </source>
</evidence>
<gene>
    <name evidence="5" type="ORF">UFOVP1357_55</name>
    <name evidence="1" type="ORF">UFOVP18_17</name>
    <name evidence="3" type="ORF">UFOVP258_10</name>
    <name evidence="4" type="ORF">UFOVP502_2</name>
    <name evidence="2" type="ORF">UFOVP82_19</name>
</gene>
<proteinExistence type="predicted"/>
<protein>
    <submittedName>
        <fullName evidence="3">Uncharacterized protein</fullName>
    </submittedName>
</protein>
<accession>A0A6J5LHH8</accession>
<dbReference type="EMBL" id="LR796468">
    <property type="protein sequence ID" value="CAB4146308.1"/>
    <property type="molecule type" value="Genomic_DNA"/>
</dbReference>
<evidence type="ECO:0000313" key="3">
    <source>
        <dbReference type="EMBL" id="CAB4132370.1"/>
    </source>
</evidence>
<organism evidence="3">
    <name type="scientific">uncultured Caudovirales phage</name>
    <dbReference type="NCBI Taxonomy" id="2100421"/>
    <lineage>
        <taxon>Viruses</taxon>
        <taxon>Duplodnaviria</taxon>
        <taxon>Heunggongvirae</taxon>
        <taxon>Uroviricota</taxon>
        <taxon>Caudoviricetes</taxon>
        <taxon>Peduoviridae</taxon>
        <taxon>Maltschvirus</taxon>
        <taxon>Maltschvirus maltsch</taxon>
    </lineage>
</organism>
<evidence type="ECO:0000313" key="5">
    <source>
        <dbReference type="EMBL" id="CAB4200591.1"/>
    </source>
</evidence>
<evidence type="ECO:0000313" key="1">
    <source>
        <dbReference type="EMBL" id="CAB4121564.1"/>
    </source>
</evidence>
<dbReference type="EMBL" id="LR796264">
    <property type="protein sequence ID" value="CAB4132370.1"/>
    <property type="molecule type" value="Genomic_DNA"/>
</dbReference>
<name>A0A6J5LHH8_9CAUD</name>
<dbReference type="EMBL" id="LR796201">
    <property type="protein sequence ID" value="CAB4126728.1"/>
    <property type="molecule type" value="Genomic_DNA"/>
</dbReference>
<sequence length="159" mass="17734">MMTTNLQQSPYLREQRQFPSDDLKELANQSDHAYIDIASKVNVRTIGIFAVNFPVITGESWYVKGQPQKQQTLRQLYTINGAGTYPHGIKLNQITGLTRIYGTFTDGTNWYPLPFVASSNILTTQVSIFVDPTNIVIAQAGATPVISSGFVVLEWLSMF</sequence>
<reference evidence="3" key="1">
    <citation type="submission" date="2020-04" db="EMBL/GenBank/DDBJ databases">
        <authorList>
            <person name="Chiriac C."/>
            <person name="Salcher M."/>
            <person name="Ghai R."/>
            <person name="Kavagutti S V."/>
        </authorList>
    </citation>
    <scope>NUCLEOTIDE SEQUENCE</scope>
</reference>